<accession>A0AAD9IJL2</accession>
<dbReference type="InterPro" id="IPR009846">
    <property type="entry name" value="SF3b5/RDS3-10"/>
</dbReference>
<feature type="compositionally biased region" description="Gly residues" evidence="1">
    <location>
        <begin position="180"/>
        <end position="192"/>
    </location>
</feature>
<feature type="region of interest" description="Disordered" evidence="1">
    <location>
        <begin position="618"/>
        <end position="646"/>
    </location>
</feature>
<feature type="compositionally biased region" description="Low complexity" evidence="1">
    <location>
        <begin position="170"/>
        <end position="179"/>
    </location>
</feature>
<dbReference type="Pfam" id="PF07189">
    <property type="entry name" value="SF3b10"/>
    <property type="match status" value="1"/>
</dbReference>
<feature type="region of interest" description="Disordered" evidence="1">
    <location>
        <begin position="1"/>
        <end position="36"/>
    </location>
</feature>
<dbReference type="AlphaFoldDB" id="A0AAD9IJL2"/>
<dbReference type="GO" id="GO:0000398">
    <property type="term" value="P:mRNA splicing, via spliceosome"/>
    <property type="evidence" value="ECO:0007669"/>
    <property type="project" value="TreeGrafter"/>
</dbReference>
<feature type="compositionally biased region" description="Gly residues" evidence="1">
    <location>
        <begin position="301"/>
        <end position="314"/>
    </location>
</feature>
<keyword evidence="3" id="KW-1185">Reference proteome</keyword>
<gene>
    <name evidence="2" type="ORF">QBZ16_003618</name>
</gene>
<organism evidence="2 3">
    <name type="scientific">Prototheca wickerhamii</name>
    <dbReference type="NCBI Taxonomy" id="3111"/>
    <lineage>
        <taxon>Eukaryota</taxon>
        <taxon>Viridiplantae</taxon>
        <taxon>Chlorophyta</taxon>
        <taxon>core chlorophytes</taxon>
        <taxon>Trebouxiophyceae</taxon>
        <taxon>Chlorellales</taxon>
        <taxon>Chlorellaceae</taxon>
        <taxon>Prototheca</taxon>
    </lineage>
</organism>
<sequence length="1008" mass="99616">MGITATPYARPGPAASVSTAVAEDGTTRSPGGSRIGSVLKAPLRAAGYVLTKVPLLGGWFGEGSEAEAPSSAHASKQNGTAATAALDKPAYDGAEEVPAAPSPPVWARRDEVTPTRPAARATPAAFAGSTSPSADKASCEGDDVAMPSTPFDGRGGHALSSRRGRPFLHASPAPGSLSRPGGGLALRAGRGGRAVAAGLPARGRRPTPALGPASARRSLPAPPARRSVTPAAAEAGEPRVAWKQAQRVGGTAGTPTSATKRKAAEAAEHAAPAGTPGDAVSLLDLQRRTRAALAGGAHAVPGGGQSAGAVGVGGPLPAAGRPGQPLGRRRGAPVRASPGPVKAPTPGLGALRGGASETARRILATLDAMDATLQAQPAEGAASPGAEPLPAPSPPPAGNEPRRPPTARARAARRPRLRSAPSSEEKKKATATALVKPPAKPAEPTGLANGAAAKPEPALEPERTYTFGASRDKSLDDKVARAIGRGGPAAPADPVVFRFGQGTAASDLERIQQAVPKKRSEEGIKAPDFVAPASFGAASAATTTVPAFTFGQAPSRPEPAAPAPTPSPPTPKSVAETVEEAARSPLPASEDEAEAEDKPATGGWGAAFLQANAAAASAAAEATKKEIEERTKPVGAATPGAASGFSFGLSSGASAPAFSFGAPAADAPAFFSAAAKEAPAETAPAETAASKPAATPAAPAAGGWGDALLKANKAAADAAAAAVQKEIDDAKKPPKPAAASSAPAFTFGVAPSDAASSGAASGLFSFAASIPAAESGAEKAPTFSFGASSGAAKESAAAPLFGSAEAEPKAAPLSFGFGAPAKEAAAPAFGAAATPAAATDNSAAGSLGTGFGGDAAKPFTFGGASGAGAPQQPAFGGFGQPQPGADGAGGPFGGGAVTGAFSLGSNSQSESARRKVKVKRATLQDRLNINAQLEHLQSKYVGTGHADTTRFEWNVNIKRDTYASFYGHNTLAAYHAVAENESIGRVKYNFLQNMLLPCGLPPEKEEDE</sequence>
<feature type="compositionally biased region" description="Pro residues" evidence="1">
    <location>
        <begin position="387"/>
        <end position="398"/>
    </location>
</feature>
<feature type="compositionally biased region" description="Low complexity" evidence="1">
    <location>
        <begin position="193"/>
        <end position="227"/>
    </location>
</feature>
<dbReference type="GO" id="GO:0005686">
    <property type="term" value="C:U2 snRNP"/>
    <property type="evidence" value="ECO:0007669"/>
    <property type="project" value="TreeGrafter"/>
</dbReference>
<dbReference type="GO" id="GO:0071011">
    <property type="term" value="C:precatalytic spliceosome"/>
    <property type="evidence" value="ECO:0007669"/>
    <property type="project" value="TreeGrafter"/>
</dbReference>
<protein>
    <submittedName>
        <fullName evidence="2">Uncharacterized protein</fullName>
    </submittedName>
</protein>
<dbReference type="Proteomes" id="UP001255856">
    <property type="component" value="Unassembled WGS sequence"/>
</dbReference>
<feature type="compositionally biased region" description="Low complexity" evidence="1">
    <location>
        <begin position="114"/>
        <end position="125"/>
    </location>
</feature>
<feature type="compositionally biased region" description="Low complexity" evidence="1">
    <location>
        <begin position="315"/>
        <end position="326"/>
    </location>
</feature>
<dbReference type="EMBL" id="JASFZW010000004">
    <property type="protein sequence ID" value="KAK2078778.1"/>
    <property type="molecule type" value="Genomic_DNA"/>
</dbReference>
<dbReference type="PANTHER" id="PTHR20978">
    <property type="entry name" value="SPLICING FACTOR 3B SUBUNIT 5"/>
    <property type="match status" value="1"/>
</dbReference>
<feature type="region of interest" description="Disordered" evidence="1">
    <location>
        <begin position="296"/>
        <end position="474"/>
    </location>
</feature>
<feature type="compositionally biased region" description="Basic and acidic residues" evidence="1">
    <location>
        <begin position="622"/>
        <end position="632"/>
    </location>
</feature>
<evidence type="ECO:0000313" key="3">
    <source>
        <dbReference type="Proteomes" id="UP001255856"/>
    </source>
</evidence>
<proteinExistence type="predicted"/>
<reference evidence="2" key="1">
    <citation type="submission" date="2021-01" db="EMBL/GenBank/DDBJ databases">
        <authorList>
            <person name="Eckstrom K.M.E."/>
        </authorList>
    </citation>
    <scope>NUCLEOTIDE SEQUENCE</scope>
    <source>
        <strain evidence="2">UVCC 0001</strain>
    </source>
</reference>
<dbReference type="PANTHER" id="PTHR20978:SF0">
    <property type="entry name" value="SPLICING FACTOR 3B SUBUNIT 5"/>
    <property type="match status" value="1"/>
</dbReference>
<feature type="region of interest" description="Disordered" evidence="1">
    <location>
        <begin position="548"/>
        <end position="606"/>
    </location>
</feature>
<feature type="compositionally biased region" description="Pro residues" evidence="1">
    <location>
        <begin position="556"/>
        <end position="571"/>
    </location>
</feature>
<comment type="caution">
    <text evidence="2">The sequence shown here is derived from an EMBL/GenBank/DDBJ whole genome shotgun (WGS) entry which is preliminary data.</text>
</comment>
<feature type="compositionally biased region" description="Low complexity" evidence="1">
    <location>
        <begin position="377"/>
        <end position="386"/>
    </location>
</feature>
<evidence type="ECO:0000256" key="1">
    <source>
        <dbReference type="SAM" id="MobiDB-lite"/>
    </source>
</evidence>
<evidence type="ECO:0000313" key="2">
    <source>
        <dbReference type="EMBL" id="KAK2078778.1"/>
    </source>
</evidence>
<feature type="region of interest" description="Disordered" evidence="1">
    <location>
        <begin position="862"/>
        <end position="891"/>
    </location>
</feature>
<feature type="compositionally biased region" description="Low complexity" evidence="1">
    <location>
        <begin position="63"/>
        <end position="75"/>
    </location>
</feature>
<name>A0AAD9IJL2_PROWI</name>
<feature type="region of interest" description="Disordered" evidence="1">
    <location>
        <begin position="63"/>
        <end position="278"/>
    </location>
</feature>
<feature type="compositionally biased region" description="Low complexity" evidence="1">
    <location>
        <begin position="867"/>
        <end position="885"/>
    </location>
</feature>